<keyword evidence="8" id="KW-1185">Reference proteome</keyword>
<evidence type="ECO:0000313" key="8">
    <source>
        <dbReference type="Proteomes" id="UP000019149"/>
    </source>
</evidence>
<dbReference type="GO" id="GO:0046928">
    <property type="term" value="P:regulation of neurotransmitter secretion"/>
    <property type="evidence" value="ECO:0007669"/>
    <property type="project" value="TreeGrafter"/>
</dbReference>
<evidence type="ECO:0000256" key="3">
    <source>
        <dbReference type="ARBA" id="ARBA00022483"/>
    </source>
</evidence>
<dbReference type="Pfam" id="PF05835">
    <property type="entry name" value="Synaphin"/>
    <property type="match status" value="1"/>
</dbReference>
<comment type="function">
    <text evidence="5">Positively regulates a late step in synaptic vesicle exocytosis.</text>
</comment>
<feature type="region of interest" description="Disordered" evidence="6">
    <location>
        <begin position="113"/>
        <end position="154"/>
    </location>
</feature>
<evidence type="ECO:0000256" key="4">
    <source>
        <dbReference type="ARBA" id="ARBA00022775"/>
    </source>
</evidence>
<proteinExistence type="inferred from homology"/>
<dbReference type="PANTHER" id="PTHR16705:SF4">
    <property type="entry name" value="COMPLEXIN"/>
    <property type="match status" value="1"/>
</dbReference>
<dbReference type="GO" id="GO:0043195">
    <property type="term" value="C:terminal bouton"/>
    <property type="evidence" value="ECO:0007669"/>
    <property type="project" value="TreeGrafter"/>
</dbReference>
<dbReference type="CDD" id="cd22808">
    <property type="entry name" value="Complexin_NTD_CPLX_I_II"/>
    <property type="match status" value="1"/>
</dbReference>
<dbReference type="OrthoDB" id="6229630at2759"/>
<dbReference type="GO" id="GO:0016079">
    <property type="term" value="P:synaptic vesicle exocytosis"/>
    <property type="evidence" value="ECO:0007669"/>
    <property type="project" value="TreeGrafter"/>
</dbReference>
<dbReference type="PANTHER" id="PTHR16705">
    <property type="entry name" value="COMPLEXIN"/>
    <property type="match status" value="1"/>
</dbReference>
<keyword evidence="4" id="KW-0532">Neurotransmitter transport</keyword>
<gene>
    <name evidence="7" type="ORF">EGR_05848</name>
</gene>
<comment type="similarity">
    <text evidence="1">Belongs to the complexin/synaphin family.</text>
</comment>
<evidence type="ECO:0000256" key="6">
    <source>
        <dbReference type="SAM" id="MobiDB-lite"/>
    </source>
</evidence>
<dbReference type="Proteomes" id="UP000019149">
    <property type="component" value="Unassembled WGS sequence"/>
</dbReference>
<evidence type="ECO:0000256" key="1">
    <source>
        <dbReference type="ARBA" id="ARBA00005396"/>
    </source>
</evidence>
<dbReference type="GO" id="GO:0019905">
    <property type="term" value="F:syntaxin binding"/>
    <property type="evidence" value="ECO:0007669"/>
    <property type="project" value="InterPro"/>
</dbReference>
<dbReference type="CTD" id="36341563"/>
<dbReference type="SUPFAM" id="SSF58038">
    <property type="entry name" value="SNARE fusion complex"/>
    <property type="match status" value="1"/>
</dbReference>
<protein>
    <submittedName>
        <fullName evidence="7">Complexin-1</fullName>
    </submittedName>
</protein>
<accession>W6UM95</accession>
<name>W6UM95_ECHGR</name>
<dbReference type="KEGG" id="egl:EGR_05848"/>
<keyword evidence="2" id="KW-0813">Transport</keyword>
<dbReference type="GeneID" id="36341563"/>
<dbReference type="EMBL" id="APAU02000047">
    <property type="protein sequence ID" value="EUB59247.1"/>
    <property type="molecule type" value="Genomic_DNA"/>
</dbReference>
<dbReference type="STRING" id="6210.W6UM95"/>
<keyword evidence="3" id="KW-0268">Exocytosis</keyword>
<dbReference type="GO" id="GO:0031201">
    <property type="term" value="C:SNARE complex"/>
    <property type="evidence" value="ECO:0007669"/>
    <property type="project" value="TreeGrafter"/>
</dbReference>
<dbReference type="AlphaFoldDB" id="W6UM95"/>
<dbReference type="InterPro" id="IPR008849">
    <property type="entry name" value="Synaphin"/>
</dbReference>
<comment type="caution">
    <text evidence="7">The sequence shown here is derived from an EMBL/GenBank/DDBJ whole genome shotgun (WGS) entry which is preliminary data.</text>
</comment>
<reference evidence="7 8" key="1">
    <citation type="journal article" date="2013" name="Nat. Genet.">
        <title>The genome of the hydatid tapeworm Echinococcus granulosus.</title>
        <authorList>
            <person name="Zheng H."/>
            <person name="Zhang W."/>
            <person name="Zhang L."/>
            <person name="Zhang Z."/>
            <person name="Li J."/>
            <person name="Lu G."/>
            <person name="Zhu Y."/>
            <person name="Wang Y."/>
            <person name="Huang Y."/>
            <person name="Liu J."/>
            <person name="Kang H."/>
            <person name="Chen J."/>
            <person name="Wang L."/>
            <person name="Chen A."/>
            <person name="Yu S."/>
            <person name="Gao Z."/>
            <person name="Jin L."/>
            <person name="Gu W."/>
            <person name="Wang Z."/>
            <person name="Zhao L."/>
            <person name="Shi B."/>
            <person name="Wen H."/>
            <person name="Lin R."/>
            <person name="Jones M.K."/>
            <person name="Brejova B."/>
            <person name="Vinar T."/>
            <person name="Zhao G."/>
            <person name="McManus D.P."/>
            <person name="Chen Z."/>
            <person name="Zhou Y."/>
            <person name="Wang S."/>
        </authorList>
    </citation>
    <scope>NUCLEOTIDE SEQUENCE [LARGE SCALE GENOMIC DNA]</scope>
</reference>
<evidence type="ECO:0000313" key="7">
    <source>
        <dbReference type="EMBL" id="EUB59247.1"/>
    </source>
</evidence>
<dbReference type="RefSeq" id="XP_024350443.1">
    <property type="nucleotide sequence ID" value="XM_024495097.1"/>
</dbReference>
<dbReference type="Gene3D" id="1.20.5.580">
    <property type="entry name" value="Single Helix bin"/>
    <property type="match status" value="1"/>
</dbReference>
<evidence type="ECO:0000256" key="5">
    <source>
        <dbReference type="ARBA" id="ARBA00037297"/>
    </source>
</evidence>
<evidence type="ECO:0000256" key="2">
    <source>
        <dbReference type="ARBA" id="ARBA00022448"/>
    </source>
</evidence>
<sequence>MTLPYVQGRHVFASREAGDRTHESALPFSASFSLSPQPPSLCSSASSALQFFRLYFLLPTQSECPRACRDLNRLKVIVGRTQVYTAKFHNSAMASFIAKQLIGNQLDSVKGALGDKKDEGGSSGAREIDPEVEEALREAEQRRQEKHRKMEEEREAMRQNIRDKRTFPDCSLRRLVSLTSVINGSSAGNGTMVVGEGMLPENMRGIASKVTEAPGKLISEATEKCTLS</sequence>
<organism evidence="7 8">
    <name type="scientific">Echinococcus granulosus</name>
    <name type="common">Hydatid tapeworm</name>
    <dbReference type="NCBI Taxonomy" id="6210"/>
    <lineage>
        <taxon>Eukaryota</taxon>
        <taxon>Metazoa</taxon>
        <taxon>Spiralia</taxon>
        <taxon>Lophotrochozoa</taxon>
        <taxon>Platyhelminthes</taxon>
        <taxon>Cestoda</taxon>
        <taxon>Eucestoda</taxon>
        <taxon>Cyclophyllidea</taxon>
        <taxon>Taeniidae</taxon>
        <taxon>Echinococcus</taxon>
        <taxon>Echinococcus granulosus group</taxon>
    </lineage>
</organism>